<evidence type="ECO:0000313" key="1">
    <source>
        <dbReference type="EMBL" id="VGO21924.1"/>
    </source>
</evidence>
<dbReference type="EMBL" id="CAAHFH010000002">
    <property type="protein sequence ID" value="VGO21924.1"/>
    <property type="molecule type" value="Genomic_DNA"/>
</dbReference>
<proteinExistence type="predicted"/>
<name>A0A6C2URP3_9BACT</name>
<keyword evidence="2" id="KW-1185">Reference proteome</keyword>
<protein>
    <submittedName>
        <fullName evidence="1">Uncharacterized protein</fullName>
    </submittedName>
</protein>
<gene>
    <name evidence="1" type="ORF">SCARR_04004</name>
</gene>
<dbReference type="Gene3D" id="2.60.120.200">
    <property type="match status" value="1"/>
</dbReference>
<evidence type="ECO:0000313" key="2">
    <source>
        <dbReference type="Proteomes" id="UP000346198"/>
    </source>
</evidence>
<dbReference type="InterPro" id="IPR025975">
    <property type="entry name" value="Polysacc_lyase"/>
</dbReference>
<sequence length="237" mass="26974">MDAELAALDDWRWDIYEPTKVKDLIDNGKIYENQIHGGAWWPWIDSMTYRQGSHCMGFRVFPNSTGKERTEYWFQGSRPLAENTYGITHADRITWGTMQYTGFSFMVPTSYETGHVTCITQFYQGTTVDVPAHVTLANGSYPYSGQLRCAIKASGNAVAEFTVTKGIWYDIVLQYKFNQNSDAFMEAWYKKASDDSYTNPSRFNGQIGYVGDGSIGLQHKFGIYRPSYPSSYDPGIH</sequence>
<dbReference type="Pfam" id="PF14099">
    <property type="entry name" value="Polysacc_lyase"/>
    <property type="match status" value="1"/>
</dbReference>
<dbReference type="AlphaFoldDB" id="A0A6C2URP3"/>
<accession>A0A6C2URP3</accession>
<dbReference type="Proteomes" id="UP000346198">
    <property type="component" value="Unassembled WGS sequence"/>
</dbReference>
<reference evidence="1 2" key="1">
    <citation type="submission" date="2019-04" db="EMBL/GenBank/DDBJ databases">
        <authorList>
            <person name="Van Vliet M D."/>
        </authorList>
    </citation>
    <scope>NUCLEOTIDE SEQUENCE [LARGE SCALE GENOMIC DNA]</scope>
    <source>
        <strain evidence="1 2">F21</strain>
    </source>
</reference>
<organism evidence="1 2">
    <name type="scientific">Pontiella sulfatireligans</name>
    <dbReference type="NCBI Taxonomy" id="2750658"/>
    <lineage>
        <taxon>Bacteria</taxon>
        <taxon>Pseudomonadati</taxon>
        <taxon>Kiritimatiellota</taxon>
        <taxon>Kiritimatiellia</taxon>
        <taxon>Kiritimatiellales</taxon>
        <taxon>Pontiellaceae</taxon>
        <taxon>Pontiella</taxon>
    </lineage>
</organism>